<feature type="chain" id="PRO_5004842077" evidence="3">
    <location>
        <begin position="17"/>
        <end position="954"/>
    </location>
</feature>
<accession>W4G4Q9</accession>
<feature type="coiled-coil region" evidence="1">
    <location>
        <begin position="541"/>
        <end position="614"/>
    </location>
</feature>
<reference evidence="4" key="1">
    <citation type="submission" date="2013-12" db="EMBL/GenBank/DDBJ databases">
        <title>The Genome Sequence of Aphanomyces astaci APO3.</title>
        <authorList>
            <consortium name="The Broad Institute Genomics Platform"/>
            <person name="Russ C."/>
            <person name="Tyler B."/>
            <person name="van West P."/>
            <person name="Dieguez-Uribeondo J."/>
            <person name="Young S.K."/>
            <person name="Zeng Q."/>
            <person name="Gargeya S."/>
            <person name="Fitzgerald M."/>
            <person name="Abouelleil A."/>
            <person name="Alvarado L."/>
            <person name="Chapman S.B."/>
            <person name="Gainer-Dewar J."/>
            <person name="Goldberg J."/>
            <person name="Griggs A."/>
            <person name="Gujja S."/>
            <person name="Hansen M."/>
            <person name="Howarth C."/>
            <person name="Imamovic A."/>
            <person name="Ireland A."/>
            <person name="Larimer J."/>
            <person name="McCowan C."/>
            <person name="Murphy C."/>
            <person name="Pearson M."/>
            <person name="Poon T.W."/>
            <person name="Priest M."/>
            <person name="Roberts A."/>
            <person name="Saif S."/>
            <person name="Shea T."/>
            <person name="Sykes S."/>
            <person name="Wortman J."/>
            <person name="Nusbaum C."/>
            <person name="Birren B."/>
        </authorList>
    </citation>
    <scope>NUCLEOTIDE SEQUENCE [LARGE SCALE GENOMIC DNA]</scope>
    <source>
        <strain evidence="4">APO3</strain>
    </source>
</reference>
<dbReference type="AlphaFoldDB" id="W4G4Q9"/>
<proteinExistence type="predicted"/>
<feature type="region of interest" description="Disordered" evidence="2">
    <location>
        <begin position="265"/>
        <end position="301"/>
    </location>
</feature>
<feature type="compositionally biased region" description="Gly residues" evidence="2">
    <location>
        <begin position="266"/>
        <end position="276"/>
    </location>
</feature>
<evidence type="ECO:0000313" key="4">
    <source>
        <dbReference type="EMBL" id="ETV74024.1"/>
    </source>
</evidence>
<dbReference type="GeneID" id="20813334"/>
<gene>
    <name evidence="4" type="ORF">H257_11338</name>
</gene>
<keyword evidence="1" id="KW-0175">Coiled coil</keyword>
<feature type="signal peptide" evidence="3">
    <location>
        <begin position="1"/>
        <end position="16"/>
    </location>
</feature>
<feature type="region of interest" description="Disordered" evidence="2">
    <location>
        <begin position="731"/>
        <end position="788"/>
    </location>
</feature>
<feature type="compositionally biased region" description="Gly residues" evidence="2">
    <location>
        <begin position="749"/>
        <end position="766"/>
    </location>
</feature>
<dbReference type="EMBL" id="KI913146">
    <property type="protein sequence ID" value="ETV74024.1"/>
    <property type="molecule type" value="Genomic_DNA"/>
</dbReference>
<dbReference type="VEuPathDB" id="FungiDB:H257_11338"/>
<evidence type="ECO:0000256" key="1">
    <source>
        <dbReference type="SAM" id="Coils"/>
    </source>
</evidence>
<protein>
    <submittedName>
        <fullName evidence="4">Uncharacterized protein</fullName>
    </submittedName>
</protein>
<name>W4G4Q9_APHAT</name>
<keyword evidence="3" id="KW-0732">Signal</keyword>
<evidence type="ECO:0000256" key="3">
    <source>
        <dbReference type="SAM" id="SignalP"/>
    </source>
</evidence>
<dbReference type="RefSeq" id="XP_009836537.1">
    <property type="nucleotide sequence ID" value="XM_009838235.1"/>
</dbReference>
<organism evidence="4">
    <name type="scientific">Aphanomyces astaci</name>
    <name type="common">Crayfish plague agent</name>
    <dbReference type="NCBI Taxonomy" id="112090"/>
    <lineage>
        <taxon>Eukaryota</taxon>
        <taxon>Sar</taxon>
        <taxon>Stramenopiles</taxon>
        <taxon>Oomycota</taxon>
        <taxon>Saprolegniomycetes</taxon>
        <taxon>Saprolegniales</taxon>
        <taxon>Verrucalvaceae</taxon>
        <taxon>Aphanomyces</taxon>
    </lineage>
</organism>
<sequence length="954" mass="105896">MKFFLALIHAAAAAAASQVGDRPITLVFDSLEPRDTTGMAISKDQSVAVQFRSPPAVGGSDTVSDHPTGLKLEFVNFTVRTIDIPTNASLWLQADLCPPDDRGLPGCTKACATPRIPIQEFGEEVTFQWFPQSPIELAPSTTYWFTVLSNGETKNKLPVWLYGTEEYSTTNDPKADVQLAYTDTKGGLWGLAGSFDVSIVPSLQVFVVKPRDILVELQGRYLQRKHGKISTEEPTTTAVRQLRRLAAEAPEFGLLATLIAKEATGHGSGPVDGHGGARVSNPGQEREANRSPQMSPPTDCPVTRSTLKILNQYRRFNPNPGQDQMVELFLRAAETHESFRQDEFQKALTYFRHYYTWELDVARALASELVGAPRLHEEILSRVQKDAERVLEVRRREDNLCHDGLMSSLRELLQTLQRNHHGEIRLVRKVSRDEDNSKRVAYFLLQYDRGLVSAQDEVQSKASEFESKKKQDLREALREGERSLEEEESILAEQNRYEQTLLSEQGCRQDLEQLVQEKFMTLTQERAQSGEDPSSLARNQLKRERHTNEEVLCQIEQARTRLETEKLQLRGQGATLFRERSVQGLTLSLVYAELERQRAQLQVEQRAVELQQKTLRKTNNAPFATYGTPALSRMGSPSKGSGVTHTTFTMAPLLPVTRSNTPTHRRAFDQTCFMQQTEASPRMSPTFTVRDAMPLQFVPTASIMPQLNRNTDSYPASGDYGQLVGVEYAQFSPSDTGSGYNPPPSYGPESGGGGLQSRGGYGGGHSGRTNPPAPPGSGPNGGHYGGPSAAEVTLRDLLEDPDMEDDQRTPRVPFRCTSGHVRCSEVRAQRCRVPPASLCTIESSLDYLIERDVDIDRRTEDSYMIEDTSPGNSATIEPWTAPGLGDDTKNGMASRPPQTKGVPDSAYKDMQQEGGLQQRPEDKLQTEATMLPPSDERHGPGAQPRPDLSRKTAP</sequence>
<evidence type="ECO:0000256" key="2">
    <source>
        <dbReference type="SAM" id="MobiDB-lite"/>
    </source>
</evidence>
<feature type="region of interest" description="Disordered" evidence="2">
    <location>
        <begin position="864"/>
        <end position="954"/>
    </location>
</feature>
<feature type="region of interest" description="Disordered" evidence="2">
    <location>
        <begin position="621"/>
        <end position="646"/>
    </location>
</feature>